<sequence length="131" mass="14584">METAQLVATLKEKGYRVTPQRLEVINIVLEKLAKKEHPSFNDILNEVKQKMPSISVSTVYSILKLLEETGVVVSFEHNGRTYYDSVTPHVNVVCVNSNKILDLDGGEVVEALKRAGVYPTSILVKGICREV</sequence>
<dbReference type="Proteomes" id="UP000001431">
    <property type="component" value="Chromosome"/>
</dbReference>
<name>A3MWQ3_PYRCJ</name>
<dbReference type="Pfam" id="PF01475">
    <property type="entry name" value="FUR"/>
    <property type="match status" value="1"/>
</dbReference>
<dbReference type="InterPro" id="IPR002481">
    <property type="entry name" value="FUR"/>
</dbReference>
<dbReference type="GeneID" id="4908111"/>
<keyword evidence="2" id="KW-1185">Reference proteome</keyword>
<dbReference type="InterPro" id="IPR036388">
    <property type="entry name" value="WH-like_DNA-bd_sf"/>
</dbReference>
<organism evidence="1 2">
    <name type="scientific">Pyrobaculum calidifontis (strain DSM 21063 / JCM 11548 / VA1)</name>
    <dbReference type="NCBI Taxonomy" id="410359"/>
    <lineage>
        <taxon>Archaea</taxon>
        <taxon>Thermoproteota</taxon>
        <taxon>Thermoprotei</taxon>
        <taxon>Thermoproteales</taxon>
        <taxon>Thermoproteaceae</taxon>
        <taxon>Pyrobaculum</taxon>
    </lineage>
</organism>
<dbReference type="STRING" id="410359.Pcal_1653"/>
<dbReference type="GO" id="GO:1900376">
    <property type="term" value="P:regulation of secondary metabolite biosynthetic process"/>
    <property type="evidence" value="ECO:0007669"/>
    <property type="project" value="TreeGrafter"/>
</dbReference>
<dbReference type="KEGG" id="pcl:Pcal_1653"/>
<dbReference type="PANTHER" id="PTHR33202">
    <property type="entry name" value="ZINC UPTAKE REGULATION PROTEIN"/>
    <property type="match status" value="1"/>
</dbReference>
<dbReference type="GO" id="GO:0045892">
    <property type="term" value="P:negative regulation of DNA-templated transcription"/>
    <property type="evidence" value="ECO:0007669"/>
    <property type="project" value="TreeGrafter"/>
</dbReference>
<dbReference type="EMBL" id="CP000561">
    <property type="protein sequence ID" value="ABO09070.1"/>
    <property type="molecule type" value="Genomic_DNA"/>
</dbReference>
<proteinExistence type="predicted"/>
<dbReference type="InterPro" id="IPR036390">
    <property type="entry name" value="WH_DNA-bd_sf"/>
</dbReference>
<dbReference type="HOGENOM" id="CLU_096072_4_4_2"/>
<gene>
    <name evidence="1" type="ordered locus">Pcal_1653</name>
</gene>
<protein>
    <submittedName>
        <fullName evidence="1">Ferric uptake regulator, Fur family</fullName>
    </submittedName>
</protein>
<accession>A3MWQ3</accession>
<dbReference type="GO" id="GO:0008270">
    <property type="term" value="F:zinc ion binding"/>
    <property type="evidence" value="ECO:0007669"/>
    <property type="project" value="TreeGrafter"/>
</dbReference>
<dbReference type="RefSeq" id="WP_011850329.1">
    <property type="nucleotide sequence ID" value="NC_009073.1"/>
</dbReference>
<dbReference type="AlphaFoldDB" id="A3MWQ3"/>
<dbReference type="GO" id="GO:0000976">
    <property type="term" value="F:transcription cis-regulatory region binding"/>
    <property type="evidence" value="ECO:0007669"/>
    <property type="project" value="TreeGrafter"/>
</dbReference>
<evidence type="ECO:0000313" key="2">
    <source>
        <dbReference type="Proteomes" id="UP000001431"/>
    </source>
</evidence>
<dbReference type="eggNOG" id="arCOG01868">
    <property type="taxonomic scope" value="Archaea"/>
</dbReference>
<reference evidence="1" key="1">
    <citation type="submission" date="2007-02" db="EMBL/GenBank/DDBJ databases">
        <title>Complete sequence of Pyrobaculum calidifontis JCM 11548.</title>
        <authorList>
            <consortium name="US DOE Joint Genome Institute"/>
            <person name="Copeland A."/>
            <person name="Lucas S."/>
            <person name="Lapidus A."/>
            <person name="Barry K."/>
            <person name="Glavina del Rio T."/>
            <person name="Dalin E."/>
            <person name="Tice H."/>
            <person name="Pitluck S."/>
            <person name="Chain P."/>
            <person name="Malfatti S."/>
            <person name="Shin M."/>
            <person name="Vergez L."/>
            <person name="Schmutz J."/>
            <person name="Larimer F."/>
            <person name="Land M."/>
            <person name="Hauser L."/>
            <person name="Kyrpides N."/>
            <person name="Mikhailova N."/>
            <person name="Cozen A.E."/>
            <person name="Fitz-Gibbon S.T."/>
            <person name="House C.H."/>
            <person name="Saltikov C."/>
            <person name="Lowe T.M."/>
            <person name="Richardson P."/>
        </authorList>
    </citation>
    <scope>NUCLEOTIDE SEQUENCE [LARGE SCALE GENOMIC DNA]</scope>
    <source>
        <strain evidence="1">JCM 11548</strain>
    </source>
</reference>
<dbReference type="PANTHER" id="PTHR33202:SF7">
    <property type="entry name" value="FERRIC UPTAKE REGULATION PROTEIN"/>
    <property type="match status" value="1"/>
</dbReference>
<evidence type="ECO:0000313" key="1">
    <source>
        <dbReference type="EMBL" id="ABO09070.1"/>
    </source>
</evidence>
<dbReference type="CDD" id="cd07153">
    <property type="entry name" value="Fur_like"/>
    <property type="match status" value="1"/>
</dbReference>
<dbReference type="SUPFAM" id="SSF46785">
    <property type="entry name" value="Winged helix' DNA-binding domain"/>
    <property type="match status" value="1"/>
</dbReference>
<dbReference type="GO" id="GO:0003700">
    <property type="term" value="F:DNA-binding transcription factor activity"/>
    <property type="evidence" value="ECO:0007669"/>
    <property type="project" value="InterPro"/>
</dbReference>
<dbReference type="Gene3D" id="1.10.10.10">
    <property type="entry name" value="Winged helix-like DNA-binding domain superfamily/Winged helix DNA-binding domain"/>
    <property type="match status" value="1"/>
</dbReference>
<dbReference type="OrthoDB" id="21318at2157"/>